<feature type="domain" description="MacB-like periplasmic core" evidence="8">
    <location>
        <begin position="512"/>
        <end position="624"/>
    </location>
</feature>
<name>A0A2T7BIK5_9BACT</name>
<dbReference type="InterPro" id="IPR050250">
    <property type="entry name" value="Macrolide_Exporter_MacB"/>
</dbReference>
<keyword evidence="4 6" id="KW-1133">Transmembrane helix</keyword>
<dbReference type="InterPro" id="IPR025857">
    <property type="entry name" value="MacB_PCD"/>
</dbReference>
<dbReference type="PANTHER" id="PTHR30572">
    <property type="entry name" value="MEMBRANE COMPONENT OF TRANSPORTER-RELATED"/>
    <property type="match status" value="1"/>
</dbReference>
<evidence type="ECO:0000256" key="1">
    <source>
        <dbReference type="ARBA" id="ARBA00004651"/>
    </source>
</evidence>
<dbReference type="GO" id="GO:0051301">
    <property type="term" value="P:cell division"/>
    <property type="evidence" value="ECO:0007669"/>
    <property type="project" value="UniProtKB-KW"/>
</dbReference>
<evidence type="ECO:0000256" key="5">
    <source>
        <dbReference type="ARBA" id="ARBA00023136"/>
    </source>
</evidence>
<dbReference type="InterPro" id="IPR003838">
    <property type="entry name" value="ABC3_permease_C"/>
</dbReference>
<evidence type="ECO:0000256" key="6">
    <source>
        <dbReference type="SAM" id="Phobius"/>
    </source>
</evidence>
<dbReference type="AlphaFoldDB" id="A0A2T7BIK5"/>
<evidence type="ECO:0000256" key="3">
    <source>
        <dbReference type="ARBA" id="ARBA00022692"/>
    </source>
</evidence>
<keyword evidence="2" id="KW-1003">Cell membrane</keyword>
<evidence type="ECO:0000256" key="2">
    <source>
        <dbReference type="ARBA" id="ARBA00022475"/>
    </source>
</evidence>
<sequence length="806" mass="89010">MLKSYLRMAFRQFRKNKVSTLINIVGLSVGISAALIICMIVQYDYSFDKYEPGNDRIFRLVSEGDGWKSQGVPVPIAAGMAGRVSGIENMAPIFDFNNDNLKVTIPRGSSQPDGTFKKQEQVVFADANYFSIFPHTWLAGNAATALRQPYTTVLAESRARTYFPGLPLDQLIGKTVVFSDTIMTTISGIVADQVHNSDFTYATFISLPTLYSDRLRNAYQAGEWNSVNSVNQVMVKLASAGQAAIVEKQVNGIFKEHITGDGDTKTIHRLQPLSDVHFNPDFEGPVNRTTLRNLALLAVFLLILGAINFINLSTAQASARAKEVGIRKTLGSLKMQLVGQFLTETCLLTFFTTLVSVALMPLLLQAFGGFVPKGLDAAFLLKEPLLWVFLLLLVIVVSLVAGIYPAWVLTRMQPVAVLKNVVVSGTTRSALLRRILIVTQFVIAQVFLIGVLVVDKQLQYAVNKDMGFRKDAIITFYVPIDFANPNNKKFVLKKEISKLAGITSLSLGNLSPAINGSMTTEVDYREGGKNMNIKVASRSGDTSFLQVYGIPLVAGRNILNSDTAAEFLINESLARRMGFQRPADAVGHVLLFANKNLPVVGVMRDFNQASVRAEVAPLVYFAAPKYGYVMHIALFPDPAGWNSTIEHIKHAWEGIYPDVDFEYSFLDKQIEKFYKQDRQLSMLLTWSAGVAMLISCLGILGLVIFVTNTRVKEIGVRKVLGATVTQIIVLLSVDFARLLLLAFVIAVPLAWWQSGKWLQDFAYHTDLSWWLFVVSGMMMLLVALLIVGIRAGRAAMADPVKSLRTE</sequence>
<protein>
    <submittedName>
        <fullName evidence="9">Cell division protein FtsX</fullName>
    </submittedName>
</protein>
<dbReference type="GO" id="GO:0005886">
    <property type="term" value="C:plasma membrane"/>
    <property type="evidence" value="ECO:0007669"/>
    <property type="project" value="UniProtKB-SubCell"/>
</dbReference>
<dbReference type="RefSeq" id="WP_108687953.1">
    <property type="nucleotide sequence ID" value="NZ_QCYK01000002.1"/>
</dbReference>
<feature type="domain" description="MacB-like periplasmic core" evidence="8">
    <location>
        <begin position="20"/>
        <end position="251"/>
    </location>
</feature>
<feature type="transmembrane region" description="Helical" evidence="6">
    <location>
        <begin position="384"/>
        <end position="410"/>
    </location>
</feature>
<keyword evidence="9" id="KW-0132">Cell division</keyword>
<accession>A0A2T7BIK5</accession>
<keyword evidence="10" id="KW-1185">Reference proteome</keyword>
<feature type="transmembrane region" description="Helical" evidence="6">
    <location>
        <begin position="767"/>
        <end position="787"/>
    </location>
</feature>
<keyword evidence="5 6" id="KW-0472">Membrane</keyword>
<feature type="transmembrane region" description="Helical" evidence="6">
    <location>
        <begin position="341"/>
        <end position="364"/>
    </location>
</feature>
<feature type="transmembrane region" description="Helical" evidence="6">
    <location>
        <begin position="431"/>
        <end position="454"/>
    </location>
</feature>
<feature type="transmembrane region" description="Helical" evidence="6">
    <location>
        <begin position="21"/>
        <end position="43"/>
    </location>
</feature>
<dbReference type="EMBL" id="QCYK01000002">
    <property type="protein sequence ID" value="PUZ26116.1"/>
    <property type="molecule type" value="Genomic_DNA"/>
</dbReference>
<feature type="transmembrane region" description="Helical" evidence="6">
    <location>
        <begin position="683"/>
        <end position="707"/>
    </location>
</feature>
<feature type="transmembrane region" description="Helical" evidence="6">
    <location>
        <begin position="294"/>
        <end position="312"/>
    </location>
</feature>
<evidence type="ECO:0000259" key="8">
    <source>
        <dbReference type="Pfam" id="PF12704"/>
    </source>
</evidence>
<comment type="subcellular location">
    <subcellularLocation>
        <location evidence="1">Cell membrane</location>
        <topology evidence="1">Multi-pass membrane protein</topology>
    </subcellularLocation>
</comment>
<evidence type="ECO:0000256" key="4">
    <source>
        <dbReference type="ARBA" id="ARBA00022989"/>
    </source>
</evidence>
<evidence type="ECO:0000313" key="10">
    <source>
        <dbReference type="Proteomes" id="UP000244450"/>
    </source>
</evidence>
<evidence type="ECO:0000313" key="9">
    <source>
        <dbReference type="EMBL" id="PUZ26116.1"/>
    </source>
</evidence>
<organism evidence="9 10">
    <name type="scientific">Chitinophaga parva</name>
    <dbReference type="NCBI Taxonomy" id="2169414"/>
    <lineage>
        <taxon>Bacteria</taxon>
        <taxon>Pseudomonadati</taxon>
        <taxon>Bacteroidota</taxon>
        <taxon>Chitinophagia</taxon>
        <taxon>Chitinophagales</taxon>
        <taxon>Chitinophagaceae</taxon>
        <taxon>Chitinophaga</taxon>
    </lineage>
</organism>
<dbReference type="OrthoDB" id="1451596at2"/>
<feature type="domain" description="ABC3 transporter permease C-terminal" evidence="7">
    <location>
        <begin position="296"/>
        <end position="414"/>
    </location>
</feature>
<gene>
    <name evidence="9" type="ORF">DCC81_17915</name>
</gene>
<keyword evidence="3 6" id="KW-0812">Transmembrane</keyword>
<dbReference type="Proteomes" id="UP000244450">
    <property type="component" value="Unassembled WGS sequence"/>
</dbReference>
<evidence type="ECO:0000259" key="7">
    <source>
        <dbReference type="Pfam" id="PF02687"/>
    </source>
</evidence>
<keyword evidence="9" id="KW-0131">Cell cycle</keyword>
<feature type="domain" description="ABC3 transporter permease C-terminal" evidence="7">
    <location>
        <begin position="689"/>
        <end position="791"/>
    </location>
</feature>
<comment type="caution">
    <text evidence="9">The sequence shown here is derived from an EMBL/GenBank/DDBJ whole genome shotgun (WGS) entry which is preliminary data.</text>
</comment>
<feature type="transmembrane region" description="Helical" evidence="6">
    <location>
        <begin position="719"/>
        <end position="747"/>
    </location>
</feature>
<dbReference type="GO" id="GO:0022857">
    <property type="term" value="F:transmembrane transporter activity"/>
    <property type="evidence" value="ECO:0007669"/>
    <property type="project" value="TreeGrafter"/>
</dbReference>
<proteinExistence type="predicted"/>
<dbReference type="Pfam" id="PF12704">
    <property type="entry name" value="MacB_PCD"/>
    <property type="match status" value="2"/>
</dbReference>
<dbReference type="Pfam" id="PF02687">
    <property type="entry name" value="FtsX"/>
    <property type="match status" value="2"/>
</dbReference>
<dbReference type="PANTHER" id="PTHR30572:SF18">
    <property type="entry name" value="ABC-TYPE MACROLIDE FAMILY EXPORT SYSTEM PERMEASE COMPONENT 2"/>
    <property type="match status" value="1"/>
</dbReference>
<reference evidence="9 10" key="1">
    <citation type="submission" date="2018-04" db="EMBL/GenBank/DDBJ databases">
        <title>Chitinophaga fuyangensis sp. nov., isolated from soil in a chemical factory.</title>
        <authorList>
            <person name="Chen K."/>
        </authorList>
    </citation>
    <scope>NUCLEOTIDE SEQUENCE [LARGE SCALE GENOMIC DNA]</scope>
    <source>
        <strain evidence="9 10">LY-1</strain>
    </source>
</reference>